<gene>
    <name evidence="2" type="ORF">L596_029990</name>
</gene>
<dbReference type="OrthoDB" id="10406308at2759"/>
<feature type="transmembrane region" description="Helical" evidence="1">
    <location>
        <begin position="66"/>
        <end position="85"/>
    </location>
</feature>
<keyword evidence="1" id="KW-0812">Transmembrane</keyword>
<evidence type="ECO:0000256" key="1">
    <source>
        <dbReference type="SAM" id="Phobius"/>
    </source>
</evidence>
<proteinExistence type="predicted"/>
<reference evidence="2 3" key="2">
    <citation type="journal article" date="2019" name="G3 (Bethesda)">
        <title>Hybrid Assembly of the Genome of the Entomopathogenic Nematode Steinernema carpocapsae Identifies the X-Chromosome.</title>
        <authorList>
            <person name="Serra L."/>
            <person name="Macchietto M."/>
            <person name="Macias-Munoz A."/>
            <person name="McGill C.J."/>
            <person name="Rodriguez I.M."/>
            <person name="Rodriguez B."/>
            <person name="Murad R."/>
            <person name="Mortazavi A."/>
        </authorList>
    </citation>
    <scope>NUCLEOTIDE SEQUENCE [LARGE SCALE GENOMIC DNA]</scope>
    <source>
        <strain evidence="2 3">ALL</strain>
    </source>
</reference>
<keyword evidence="3" id="KW-1185">Reference proteome</keyword>
<comment type="caution">
    <text evidence="2">The sequence shown here is derived from an EMBL/GenBank/DDBJ whole genome shotgun (WGS) entry which is preliminary data.</text>
</comment>
<name>A0A4U5LRE7_STECR</name>
<dbReference type="Proteomes" id="UP000298663">
    <property type="component" value="Unassembled WGS sequence"/>
</dbReference>
<protein>
    <recommendedName>
        <fullName evidence="4">7TM GPCR serpentine receptor class x (Srx) domain-containing protein</fullName>
    </recommendedName>
</protein>
<evidence type="ECO:0000313" key="2">
    <source>
        <dbReference type="EMBL" id="TKR58561.1"/>
    </source>
</evidence>
<dbReference type="AlphaFoldDB" id="A0A4U5LRE7"/>
<dbReference type="EMBL" id="AZBU02000013">
    <property type="protein sequence ID" value="TKR58561.1"/>
    <property type="molecule type" value="Genomic_DNA"/>
</dbReference>
<accession>A0A4U5LRE7</accession>
<evidence type="ECO:0008006" key="4">
    <source>
        <dbReference type="Google" id="ProtNLM"/>
    </source>
</evidence>
<keyword evidence="1" id="KW-0472">Membrane</keyword>
<sequence>MGYLQVLLNLVAFVNLVLDGFCLILSWDMIIVYLFAFGFVGSLLVMCVVITAVQERNPEMLAYTKLWTMMKLIILIAMTLIAVSGLLDLYFSDPEQFQISPEQKLLLPIAIASIVFLGLQNILTKANVPEIAKMPKLFSESRMSMDV</sequence>
<evidence type="ECO:0000313" key="3">
    <source>
        <dbReference type="Proteomes" id="UP000298663"/>
    </source>
</evidence>
<organism evidence="2 3">
    <name type="scientific">Steinernema carpocapsae</name>
    <name type="common">Entomopathogenic nematode</name>
    <dbReference type="NCBI Taxonomy" id="34508"/>
    <lineage>
        <taxon>Eukaryota</taxon>
        <taxon>Metazoa</taxon>
        <taxon>Ecdysozoa</taxon>
        <taxon>Nematoda</taxon>
        <taxon>Chromadorea</taxon>
        <taxon>Rhabditida</taxon>
        <taxon>Tylenchina</taxon>
        <taxon>Panagrolaimomorpha</taxon>
        <taxon>Strongyloidoidea</taxon>
        <taxon>Steinernematidae</taxon>
        <taxon>Steinernema</taxon>
    </lineage>
</organism>
<reference evidence="2 3" key="1">
    <citation type="journal article" date="2015" name="Genome Biol.">
        <title>Comparative genomics of Steinernema reveals deeply conserved gene regulatory networks.</title>
        <authorList>
            <person name="Dillman A.R."/>
            <person name="Macchietto M."/>
            <person name="Porter C.F."/>
            <person name="Rogers A."/>
            <person name="Williams B."/>
            <person name="Antoshechkin I."/>
            <person name="Lee M.M."/>
            <person name="Goodwin Z."/>
            <person name="Lu X."/>
            <person name="Lewis E.E."/>
            <person name="Goodrich-Blair H."/>
            <person name="Stock S.P."/>
            <person name="Adams B.J."/>
            <person name="Sternberg P.W."/>
            <person name="Mortazavi A."/>
        </authorList>
    </citation>
    <scope>NUCLEOTIDE SEQUENCE [LARGE SCALE GENOMIC DNA]</scope>
    <source>
        <strain evidence="2 3">ALL</strain>
    </source>
</reference>
<keyword evidence="1" id="KW-1133">Transmembrane helix</keyword>
<feature type="transmembrane region" description="Helical" evidence="1">
    <location>
        <begin position="7"/>
        <end position="27"/>
    </location>
</feature>
<feature type="transmembrane region" description="Helical" evidence="1">
    <location>
        <begin position="33"/>
        <end position="54"/>
    </location>
</feature>
<feature type="transmembrane region" description="Helical" evidence="1">
    <location>
        <begin position="105"/>
        <end position="124"/>
    </location>
</feature>